<dbReference type="AlphaFoldDB" id="A0A7X9RL95"/>
<accession>A0A7X9RL95</accession>
<name>A0A7X9RL95_9ENTE</name>
<gene>
    <name evidence="1" type="ORF">HF857_08855</name>
</gene>
<evidence type="ECO:0000313" key="1">
    <source>
        <dbReference type="EMBL" id="NME50322.1"/>
    </source>
</evidence>
<organism evidence="1 2">
    <name type="scientific">Enterococcus cecorum</name>
    <dbReference type="NCBI Taxonomy" id="44008"/>
    <lineage>
        <taxon>Bacteria</taxon>
        <taxon>Bacillati</taxon>
        <taxon>Bacillota</taxon>
        <taxon>Bacilli</taxon>
        <taxon>Lactobacillales</taxon>
        <taxon>Enterococcaceae</taxon>
        <taxon>Enterococcus</taxon>
    </lineage>
</organism>
<protein>
    <submittedName>
        <fullName evidence="1">Uncharacterized protein</fullName>
    </submittedName>
</protein>
<dbReference type="RefSeq" id="WP_168931445.1">
    <property type="nucleotide sequence ID" value="NZ_JABAFV010000015.1"/>
</dbReference>
<proteinExistence type="predicted"/>
<dbReference type="Proteomes" id="UP000588071">
    <property type="component" value="Unassembled WGS sequence"/>
</dbReference>
<dbReference type="EMBL" id="JABAFV010000015">
    <property type="protein sequence ID" value="NME50322.1"/>
    <property type="molecule type" value="Genomic_DNA"/>
</dbReference>
<reference evidence="1 2" key="1">
    <citation type="submission" date="2020-04" db="EMBL/GenBank/DDBJ databases">
        <authorList>
            <person name="Hitch T.C.A."/>
            <person name="Wylensek D."/>
            <person name="Clavel T."/>
        </authorList>
    </citation>
    <scope>NUCLEOTIDE SEQUENCE [LARGE SCALE GENOMIC DNA]</scope>
    <source>
        <strain evidence="1 2">WCA-380-WT-3C</strain>
    </source>
</reference>
<sequence length="60" mass="6868">MNYNELMKKLDEYGGAMVFLSRYRKTLLSHRLTPELIADILQRGAKENEPTSARSGRIPS</sequence>
<evidence type="ECO:0000313" key="2">
    <source>
        <dbReference type="Proteomes" id="UP000588071"/>
    </source>
</evidence>
<comment type="caution">
    <text evidence="1">The sequence shown here is derived from an EMBL/GenBank/DDBJ whole genome shotgun (WGS) entry which is preliminary data.</text>
</comment>